<comment type="caution">
    <text evidence="2">The sequence shown here is derived from an EMBL/GenBank/DDBJ whole genome shotgun (WGS) entry which is preliminary data.</text>
</comment>
<protein>
    <recommendedName>
        <fullName evidence="4">Transposase</fullName>
    </recommendedName>
</protein>
<evidence type="ECO:0000313" key="3">
    <source>
        <dbReference type="Proteomes" id="UP000675880"/>
    </source>
</evidence>
<organism evidence="2 3">
    <name type="scientific">Nitrospira defluvii</name>
    <dbReference type="NCBI Taxonomy" id="330214"/>
    <lineage>
        <taxon>Bacteria</taxon>
        <taxon>Pseudomonadati</taxon>
        <taxon>Nitrospirota</taxon>
        <taxon>Nitrospiria</taxon>
        <taxon>Nitrospirales</taxon>
        <taxon>Nitrospiraceae</taxon>
        <taxon>Nitrospira</taxon>
    </lineage>
</organism>
<gene>
    <name evidence="2" type="ORF">NSPZN2_40459</name>
</gene>
<reference evidence="2 3" key="1">
    <citation type="submission" date="2021-02" db="EMBL/GenBank/DDBJ databases">
        <authorList>
            <person name="Han P."/>
        </authorList>
    </citation>
    <scope>NUCLEOTIDE SEQUENCE [LARGE SCALE GENOMIC DNA]</scope>
    <source>
        <strain evidence="2">Candidatus Nitrospira sp. ZN2</strain>
    </source>
</reference>
<evidence type="ECO:0008006" key="4">
    <source>
        <dbReference type="Google" id="ProtNLM"/>
    </source>
</evidence>
<proteinExistence type="predicted"/>
<dbReference type="Proteomes" id="UP000675880">
    <property type="component" value="Unassembled WGS sequence"/>
</dbReference>
<evidence type="ECO:0000256" key="1">
    <source>
        <dbReference type="SAM" id="MobiDB-lite"/>
    </source>
</evidence>
<keyword evidence="3" id="KW-1185">Reference proteome</keyword>
<evidence type="ECO:0000313" key="2">
    <source>
        <dbReference type="EMBL" id="CAE6774659.1"/>
    </source>
</evidence>
<name>A0ABN7LYI0_9BACT</name>
<accession>A0ABN7LYI0</accession>
<dbReference type="EMBL" id="CAJNBJ010000017">
    <property type="protein sequence ID" value="CAE6774659.1"/>
    <property type="molecule type" value="Genomic_DNA"/>
</dbReference>
<sequence>MFHAVRVVDDAGVHQRLIFSLDASAGRADRRGVVRDDQERVVKSNGKPMSIHTKGL</sequence>
<feature type="region of interest" description="Disordered" evidence="1">
    <location>
        <begin position="36"/>
        <end position="56"/>
    </location>
</feature>